<proteinExistence type="predicted"/>
<organism evidence="3">
    <name type="scientific">marine metagenome</name>
    <dbReference type="NCBI Taxonomy" id="408172"/>
    <lineage>
        <taxon>unclassified sequences</taxon>
        <taxon>metagenomes</taxon>
        <taxon>ecological metagenomes</taxon>
    </lineage>
</organism>
<evidence type="ECO:0000313" key="3">
    <source>
        <dbReference type="EMBL" id="SVE55007.1"/>
    </source>
</evidence>
<evidence type="ECO:0000256" key="1">
    <source>
        <dbReference type="SAM" id="Phobius"/>
    </source>
</evidence>
<dbReference type="AlphaFoldDB" id="A0A383EDU4"/>
<dbReference type="SMART" id="SM00228">
    <property type="entry name" value="PDZ"/>
    <property type="match status" value="1"/>
</dbReference>
<dbReference type="Pfam" id="PF22694">
    <property type="entry name" value="CtpB_N-like"/>
    <property type="match status" value="1"/>
</dbReference>
<gene>
    <name evidence="3" type="ORF">METZ01_LOCUS507861</name>
</gene>
<dbReference type="SUPFAM" id="SSF50156">
    <property type="entry name" value="PDZ domain-like"/>
    <property type="match status" value="1"/>
</dbReference>
<dbReference type="InterPro" id="IPR001478">
    <property type="entry name" value="PDZ"/>
</dbReference>
<dbReference type="Pfam" id="PF17820">
    <property type="entry name" value="PDZ_6"/>
    <property type="match status" value="1"/>
</dbReference>
<name>A0A383EDU4_9ZZZZ</name>
<dbReference type="Gene3D" id="2.30.42.10">
    <property type="match status" value="1"/>
</dbReference>
<feature type="non-terminal residue" evidence="3">
    <location>
        <position position="172"/>
    </location>
</feature>
<dbReference type="PANTHER" id="PTHR32060:SF30">
    <property type="entry name" value="CARBOXY-TERMINAL PROCESSING PROTEASE CTPA"/>
    <property type="match status" value="1"/>
</dbReference>
<evidence type="ECO:0000259" key="2">
    <source>
        <dbReference type="PROSITE" id="PS50106"/>
    </source>
</evidence>
<keyword evidence="1" id="KW-1133">Transmembrane helix</keyword>
<dbReference type="PROSITE" id="PS50106">
    <property type="entry name" value="PDZ"/>
    <property type="match status" value="1"/>
</dbReference>
<keyword evidence="1" id="KW-0472">Membrane</keyword>
<dbReference type="EMBL" id="UINC01225098">
    <property type="protein sequence ID" value="SVE55007.1"/>
    <property type="molecule type" value="Genomic_DNA"/>
</dbReference>
<keyword evidence="1" id="KW-0812">Transmembrane</keyword>
<dbReference type="Gene3D" id="3.30.750.44">
    <property type="match status" value="1"/>
</dbReference>
<sequence>MFTRNRSIAVIVFSVFGLMGIGWIVGSDRVQAVGDDYPENIRQLQQITSQIQERYVDEIDSKEAVDAAIRGMLDALDPYTEFLEKKQNDEMKMMQIQGKYGGLGIKIQKQDDVLVVVGLFDDTPAYNVGIQTGDRIVKIEQESTAELDVVDAADLLRGDPGTSVTISVDRED</sequence>
<dbReference type="GO" id="GO:0007165">
    <property type="term" value="P:signal transduction"/>
    <property type="evidence" value="ECO:0007669"/>
    <property type="project" value="TreeGrafter"/>
</dbReference>
<protein>
    <recommendedName>
        <fullName evidence="2">PDZ domain-containing protein</fullName>
    </recommendedName>
</protein>
<feature type="domain" description="PDZ" evidence="2">
    <location>
        <begin position="93"/>
        <end position="157"/>
    </location>
</feature>
<dbReference type="CDD" id="cd06782">
    <property type="entry name" value="cpPDZ_CPP-like"/>
    <property type="match status" value="1"/>
</dbReference>
<dbReference type="GO" id="GO:0030288">
    <property type="term" value="C:outer membrane-bounded periplasmic space"/>
    <property type="evidence" value="ECO:0007669"/>
    <property type="project" value="TreeGrafter"/>
</dbReference>
<dbReference type="InterPro" id="IPR055210">
    <property type="entry name" value="CtpA/B_N"/>
</dbReference>
<reference evidence="3" key="1">
    <citation type="submission" date="2018-05" db="EMBL/GenBank/DDBJ databases">
        <authorList>
            <person name="Lanie J.A."/>
            <person name="Ng W.-L."/>
            <person name="Kazmierczak K.M."/>
            <person name="Andrzejewski T.M."/>
            <person name="Davidsen T.M."/>
            <person name="Wayne K.J."/>
            <person name="Tettelin H."/>
            <person name="Glass J.I."/>
            <person name="Rusch D."/>
            <person name="Podicherti R."/>
            <person name="Tsui H.-C.T."/>
            <person name="Winkler M.E."/>
        </authorList>
    </citation>
    <scope>NUCLEOTIDE SEQUENCE</scope>
</reference>
<dbReference type="InterPro" id="IPR041489">
    <property type="entry name" value="PDZ_6"/>
</dbReference>
<dbReference type="GO" id="GO:0004175">
    <property type="term" value="F:endopeptidase activity"/>
    <property type="evidence" value="ECO:0007669"/>
    <property type="project" value="TreeGrafter"/>
</dbReference>
<dbReference type="PANTHER" id="PTHR32060">
    <property type="entry name" value="TAIL-SPECIFIC PROTEASE"/>
    <property type="match status" value="1"/>
</dbReference>
<feature type="transmembrane region" description="Helical" evidence="1">
    <location>
        <begin position="7"/>
        <end position="26"/>
    </location>
</feature>
<accession>A0A383EDU4</accession>
<dbReference type="InterPro" id="IPR036034">
    <property type="entry name" value="PDZ_sf"/>
</dbReference>